<feature type="compositionally biased region" description="Polar residues" evidence="1">
    <location>
        <begin position="89"/>
        <end position="101"/>
    </location>
</feature>
<comment type="caution">
    <text evidence="2">The sequence shown here is derived from an EMBL/GenBank/DDBJ whole genome shotgun (WGS) entry which is preliminary data.</text>
</comment>
<dbReference type="Proteomes" id="UP000324585">
    <property type="component" value="Unassembled WGS sequence"/>
</dbReference>
<dbReference type="AlphaFoldDB" id="A0A5J4YZW9"/>
<feature type="region of interest" description="Disordered" evidence="1">
    <location>
        <begin position="164"/>
        <end position="190"/>
    </location>
</feature>
<name>A0A5J4YZW9_PORPP</name>
<gene>
    <name evidence="2" type="ORF">FVE85_0434</name>
</gene>
<evidence type="ECO:0000313" key="3">
    <source>
        <dbReference type="Proteomes" id="UP000324585"/>
    </source>
</evidence>
<reference evidence="3" key="1">
    <citation type="journal article" date="2019" name="Nat. Commun.">
        <title>Expansion of phycobilisome linker gene families in mesophilic red algae.</title>
        <authorList>
            <person name="Lee J."/>
            <person name="Kim D."/>
            <person name="Bhattacharya D."/>
            <person name="Yoon H.S."/>
        </authorList>
    </citation>
    <scope>NUCLEOTIDE SEQUENCE [LARGE SCALE GENOMIC DNA]</scope>
    <source>
        <strain evidence="3">CCMP 1328</strain>
    </source>
</reference>
<feature type="region of interest" description="Disordered" evidence="1">
    <location>
        <begin position="311"/>
        <end position="332"/>
    </location>
</feature>
<evidence type="ECO:0000313" key="2">
    <source>
        <dbReference type="EMBL" id="KAA8496705.1"/>
    </source>
</evidence>
<sequence length="556" mass="60683">MFVSLVGGAGGLEAGQVSVCVRPRTQASCGDVPPTFVVARSRLRQGKHACGRVRGEFVVRLHGQGDDGYEVHYARPGATHSADEPSRRSAGSATSVGSPGTDSDGRIKSQSLEAAFQLAITMRERVATVAREFSTEVEFLIDLTLYSASEIQQRAKLVLPGVRSTPKNRDSVSDLAAGGTGGGRPAEVPNPLQQSGLILARMAESVSETLQHLAPVPRDNHPLKRLKGFRWQPSVSSESRSLPMQYEKENRTAKLQYKDGLRKRLQPDTPRSPNVQTVAKIVQRGRRDIEVYAIGPVKSIAALLPRAMASEKRTAPSRTSHKEIPRHPKSAETAANVGVDTQWVLPATWGAGAVLGGTVFLSALGAVVLTKAAVGVVTASGLLLTASSTHKAVRNLKMLAPSRPQSESLGSFERWLEEKRKMRIERQHTRNNAISTISADRWDAQYSAIDSSISALVGVSHFVPSSVAAVSYDLRELTDAVAHDDEEVIDTIGFVAETAPSALYDREWKKRIVILVDGVLFNMEKTWMRAFKRLCIELQMWDGKGWRRLSRFQEAL</sequence>
<organism evidence="2 3">
    <name type="scientific">Porphyridium purpureum</name>
    <name type="common">Red alga</name>
    <name type="synonym">Porphyridium cruentum</name>
    <dbReference type="NCBI Taxonomy" id="35688"/>
    <lineage>
        <taxon>Eukaryota</taxon>
        <taxon>Rhodophyta</taxon>
        <taxon>Bangiophyceae</taxon>
        <taxon>Porphyridiales</taxon>
        <taxon>Porphyridiaceae</taxon>
        <taxon>Porphyridium</taxon>
    </lineage>
</organism>
<feature type="compositionally biased region" description="Basic and acidic residues" evidence="1">
    <location>
        <begin position="311"/>
        <end position="330"/>
    </location>
</feature>
<feature type="region of interest" description="Disordered" evidence="1">
    <location>
        <begin position="70"/>
        <end position="108"/>
    </location>
</feature>
<evidence type="ECO:0000256" key="1">
    <source>
        <dbReference type="SAM" id="MobiDB-lite"/>
    </source>
</evidence>
<keyword evidence="3" id="KW-1185">Reference proteome</keyword>
<accession>A0A5J4YZW9</accession>
<protein>
    <submittedName>
        <fullName evidence="2">Uncharacterized protein</fullName>
    </submittedName>
</protein>
<proteinExistence type="predicted"/>
<dbReference type="EMBL" id="VRMN01000002">
    <property type="protein sequence ID" value="KAA8496705.1"/>
    <property type="molecule type" value="Genomic_DNA"/>
</dbReference>